<dbReference type="InterPro" id="IPR008969">
    <property type="entry name" value="CarboxyPept-like_regulatory"/>
</dbReference>
<evidence type="ECO:0000256" key="1">
    <source>
        <dbReference type="ARBA" id="ARBA00004442"/>
    </source>
</evidence>
<dbReference type="STRING" id="1492898.SY85_07000"/>
<dbReference type="InterPro" id="IPR037066">
    <property type="entry name" value="Plug_dom_sf"/>
</dbReference>
<evidence type="ECO:0000259" key="6">
    <source>
        <dbReference type="Pfam" id="PF07715"/>
    </source>
</evidence>
<dbReference type="AlphaFoldDB" id="A0A172U206"/>
<dbReference type="PATRIC" id="fig|1492898.3.peg.1508"/>
<dbReference type="Pfam" id="PF07715">
    <property type="entry name" value="Plug"/>
    <property type="match status" value="1"/>
</dbReference>
<comment type="subcellular location">
    <subcellularLocation>
        <location evidence="1 4">Cell outer membrane</location>
    </subcellularLocation>
</comment>
<keyword evidence="8" id="KW-1185">Reference proteome</keyword>
<feature type="domain" description="TonB-dependent receptor-like beta-barrel" evidence="5">
    <location>
        <begin position="319"/>
        <end position="741"/>
    </location>
</feature>
<evidence type="ECO:0000256" key="2">
    <source>
        <dbReference type="ARBA" id="ARBA00023136"/>
    </source>
</evidence>
<accession>A0A172U206</accession>
<keyword evidence="4" id="KW-0798">TonB box</keyword>
<evidence type="ECO:0000259" key="5">
    <source>
        <dbReference type="Pfam" id="PF00593"/>
    </source>
</evidence>
<protein>
    <submittedName>
        <fullName evidence="7">Uncharacterized protein</fullName>
    </submittedName>
</protein>
<dbReference type="Gene3D" id="2.170.130.10">
    <property type="entry name" value="TonB-dependent receptor, plug domain"/>
    <property type="match status" value="1"/>
</dbReference>
<dbReference type="Pfam" id="PF00593">
    <property type="entry name" value="TonB_dep_Rec_b-barrel"/>
    <property type="match status" value="1"/>
</dbReference>
<keyword evidence="2 4" id="KW-0472">Membrane</keyword>
<evidence type="ECO:0000313" key="8">
    <source>
        <dbReference type="Proteomes" id="UP000077177"/>
    </source>
</evidence>
<organism evidence="7 8">
    <name type="scientific">Flavisolibacter tropicus</name>
    <dbReference type="NCBI Taxonomy" id="1492898"/>
    <lineage>
        <taxon>Bacteria</taxon>
        <taxon>Pseudomonadati</taxon>
        <taxon>Bacteroidota</taxon>
        <taxon>Chitinophagia</taxon>
        <taxon>Chitinophagales</taxon>
        <taxon>Chitinophagaceae</taxon>
        <taxon>Flavisolibacter</taxon>
    </lineage>
</organism>
<dbReference type="Pfam" id="PF13620">
    <property type="entry name" value="CarboxypepD_reg"/>
    <property type="match status" value="1"/>
</dbReference>
<dbReference type="InterPro" id="IPR036942">
    <property type="entry name" value="Beta-barrel_TonB_sf"/>
</dbReference>
<evidence type="ECO:0000313" key="7">
    <source>
        <dbReference type="EMBL" id="ANE53360.1"/>
    </source>
</evidence>
<evidence type="ECO:0000256" key="3">
    <source>
        <dbReference type="ARBA" id="ARBA00023237"/>
    </source>
</evidence>
<dbReference type="SUPFAM" id="SSF56935">
    <property type="entry name" value="Porins"/>
    <property type="match status" value="1"/>
</dbReference>
<proteinExistence type="inferred from homology"/>
<name>A0A172U206_9BACT</name>
<keyword evidence="3" id="KW-0998">Cell outer membrane</keyword>
<gene>
    <name evidence="7" type="ORF">SY85_07000</name>
</gene>
<dbReference type="KEGG" id="fla:SY85_07000"/>
<evidence type="ECO:0000256" key="4">
    <source>
        <dbReference type="RuleBase" id="RU003357"/>
    </source>
</evidence>
<sequence length="777" mass="85782">MQVSVYAQAQESKSKNQSLTQQLRGVIVDAAIQAPVEGVTVSLPALHLTAVTDANGVFRFPSVPVGVHQVHVSHIGYKDVVQDNISINSGKEVVLTIAIENKIQTAEAVVVQAKSKRNKPLNEMSAVSARAFTVEETQKYAAAVNDPSRMATSFPGVMTTDDGNNNIVIRGNSPTGLLWRMEGVDIPNPNHFSSTGSSGGGISILSAQLLSNSDFITGAFAAEYGNALSGVFDLKLRKGNNEKREYTLQAGLLGLNAAAEGPLGKKGGGSFLVNYRYSTLELLTKIGVPLDAGTTNFQDISYNFYLPTKKAGTFTFFGFGGLSSQAEKAEMDSLKWESRGDRYTSEFISNTAATGLTHTILLGNRTNLRSALSYSFNKIGDDYKYVQDDYNYRTDYIDRFITKKWTLTSTLNHKFSTRSMVRAGIIATNTDIDYYQKSKENETAPMKEVINTTGTTQTLQGFVQEQYKVANNLTVNAGLHYLKLLYNHTQAVEPRASIKWDMNNRSSLALGYGLHSQTQALGVYFAQTENSDGTHSNPNKDLGLTKAHHIVLSYRRALGANTALKAEAYYQHLFNVPISTSDTNTFSMLNVQSEYITDPLVNQGKGKNYGLELSLEKYLSRHFYYAINTSFYQSKYTAADGIEYNTRFNGGYLANIIAGKEWVYAEGKKAFGINLKTIYAGGLRDTPIDEAGSVAAGYAIYYQKRAYTEQNPAYFRTDLRLSMKWNRAHLTSTLSLDVQNLTNRQNVYGQFFDSEKGKVTTSYQAGLIPILNYKVEF</sequence>
<reference evidence="7 8" key="2">
    <citation type="journal article" date="2016" name="Int. J. Syst. Evol. Microbiol.">
        <title>Flavisolibacter tropicus sp. nov., isolated from tropical soil.</title>
        <authorList>
            <person name="Lee J.J."/>
            <person name="Kang M.S."/>
            <person name="Kim G.S."/>
            <person name="Lee C.S."/>
            <person name="Lim S."/>
            <person name="Lee J."/>
            <person name="Roh S.H."/>
            <person name="Kang H."/>
            <person name="Ha J.M."/>
            <person name="Bae S."/>
            <person name="Jung H.Y."/>
            <person name="Kim M.K."/>
        </authorList>
    </citation>
    <scope>NUCLEOTIDE SEQUENCE [LARGE SCALE GENOMIC DNA]</scope>
    <source>
        <strain evidence="7 8">LCS9</strain>
    </source>
</reference>
<dbReference type="EMBL" id="CP011390">
    <property type="protein sequence ID" value="ANE53360.1"/>
    <property type="molecule type" value="Genomic_DNA"/>
</dbReference>
<dbReference type="Gene3D" id="2.60.40.1120">
    <property type="entry name" value="Carboxypeptidase-like, regulatory domain"/>
    <property type="match status" value="1"/>
</dbReference>
<reference evidence="8" key="1">
    <citation type="submission" date="2015-01" db="EMBL/GenBank/DDBJ databases">
        <title>Flavisolibacter sp./LCS9/ whole genome sequencing.</title>
        <authorList>
            <person name="Kim M.K."/>
            <person name="Srinivasan S."/>
            <person name="Lee J.-J."/>
        </authorList>
    </citation>
    <scope>NUCLEOTIDE SEQUENCE [LARGE SCALE GENOMIC DNA]</scope>
    <source>
        <strain evidence="8">LCS9</strain>
    </source>
</reference>
<dbReference type="InterPro" id="IPR012910">
    <property type="entry name" value="Plug_dom"/>
</dbReference>
<dbReference type="InterPro" id="IPR000531">
    <property type="entry name" value="Beta-barrel_TonB"/>
</dbReference>
<comment type="similarity">
    <text evidence="4">Belongs to the TonB-dependent receptor family.</text>
</comment>
<dbReference type="SUPFAM" id="SSF49464">
    <property type="entry name" value="Carboxypeptidase regulatory domain-like"/>
    <property type="match status" value="1"/>
</dbReference>
<dbReference type="GO" id="GO:0009279">
    <property type="term" value="C:cell outer membrane"/>
    <property type="evidence" value="ECO:0007669"/>
    <property type="project" value="UniProtKB-SubCell"/>
</dbReference>
<dbReference type="Proteomes" id="UP000077177">
    <property type="component" value="Chromosome"/>
</dbReference>
<feature type="domain" description="TonB-dependent receptor plug" evidence="6">
    <location>
        <begin position="128"/>
        <end position="231"/>
    </location>
</feature>
<dbReference type="Gene3D" id="2.40.170.20">
    <property type="entry name" value="TonB-dependent receptor, beta-barrel domain"/>
    <property type="match status" value="1"/>
</dbReference>